<dbReference type="RefSeq" id="WP_259554221.1">
    <property type="nucleotide sequence ID" value="NZ_BAABHW010000007.1"/>
</dbReference>
<dbReference type="Gene3D" id="3.30.870.10">
    <property type="entry name" value="Endonuclease Chain A"/>
    <property type="match status" value="2"/>
</dbReference>
<feature type="domain" description="PLD phosphodiesterase" evidence="6">
    <location>
        <begin position="393"/>
        <end position="415"/>
    </location>
</feature>
<comment type="subcellular location">
    <subcellularLocation>
        <location evidence="2">Secreted</location>
    </subcellularLocation>
</comment>
<sequence length="506" mass="55379">MLDPTDQDNTGTDPAVAPITEFELLLTAAEAWPAFERLCLGAQRSIRACFRVFDLTTALRSHEAREIGETWVDLLLHVLNKGVDVEIVVTDFDPILATDDHRRSWSSARQLAAVNELADGGSLRFQIAMHPARVGLVPRSLFNPKIGNELQEKDPDPLTPHLARKAESGKLSLVPATHHQKLAVIDGEQLYIGGLDLNERRFDDTQHDRPSEDTWQDMQAIVRGPVVAAAEAHLRGFRAVTEGRADPPPPAPGFLRTLSAKRAVELVHIAPQTVLAEIEQAHLDAIGRAQSLIYLETQFFRHKPLAQALADAAREKPGLACVLVMPGAPEDVAFDGNRRADAALGAQKTCEALDLLTDGFGDRVAIASPVQPRPAQAPDAPDAIAGAPIVYVHSKLSIFDTREAILSSANLNGRSLRWDTEAGLHLTLADRVADTRHRALAHWLGAEAPTEAELSDGPAFVARLRRMLDQNAAQSPQDRRHFLVPYDRSRDRELARPIPGVPDEMV</sequence>
<accession>A0ABP9LQ08</accession>
<evidence type="ECO:0000313" key="8">
    <source>
        <dbReference type="Proteomes" id="UP001499910"/>
    </source>
</evidence>
<name>A0ABP9LQ08_9RHOB</name>
<comment type="function">
    <text evidence="1">Could be a virulence factor.</text>
</comment>
<dbReference type="Pfam" id="PF00614">
    <property type="entry name" value="PLDc"/>
    <property type="match status" value="1"/>
</dbReference>
<dbReference type="InterPro" id="IPR025202">
    <property type="entry name" value="PLD-like_dom"/>
</dbReference>
<evidence type="ECO:0000256" key="5">
    <source>
        <dbReference type="ARBA" id="ARBA00029594"/>
    </source>
</evidence>
<dbReference type="SMART" id="SM00155">
    <property type="entry name" value="PLDc"/>
    <property type="match status" value="2"/>
</dbReference>
<dbReference type="PANTHER" id="PTHR21248:SF22">
    <property type="entry name" value="PHOSPHOLIPASE D"/>
    <property type="match status" value="1"/>
</dbReference>
<feature type="domain" description="PLD phosphodiesterase" evidence="6">
    <location>
        <begin position="174"/>
        <end position="201"/>
    </location>
</feature>
<dbReference type="PROSITE" id="PS50035">
    <property type="entry name" value="PLD"/>
    <property type="match status" value="2"/>
</dbReference>
<gene>
    <name evidence="7" type="ORF">GCM10023209_34660</name>
</gene>
<dbReference type="PANTHER" id="PTHR21248">
    <property type="entry name" value="CARDIOLIPIN SYNTHASE"/>
    <property type="match status" value="1"/>
</dbReference>
<evidence type="ECO:0000259" key="6">
    <source>
        <dbReference type="PROSITE" id="PS50035"/>
    </source>
</evidence>
<evidence type="ECO:0000256" key="2">
    <source>
        <dbReference type="ARBA" id="ARBA00004613"/>
    </source>
</evidence>
<evidence type="ECO:0000256" key="3">
    <source>
        <dbReference type="ARBA" id="ARBA00018392"/>
    </source>
</evidence>
<proteinExistence type="predicted"/>
<organism evidence="7 8">
    <name type="scientific">[Roseibacterium] beibuensis</name>
    <dbReference type="NCBI Taxonomy" id="1193142"/>
    <lineage>
        <taxon>Bacteria</taxon>
        <taxon>Pseudomonadati</taxon>
        <taxon>Pseudomonadota</taxon>
        <taxon>Alphaproteobacteria</taxon>
        <taxon>Rhodobacterales</taxon>
        <taxon>Roseobacteraceae</taxon>
        <taxon>Roseicyclus</taxon>
    </lineage>
</organism>
<dbReference type="Proteomes" id="UP001499910">
    <property type="component" value="Unassembled WGS sequence"/>
</dbReference>
<keyword evidence="8" id="KW-1185">Reference proteome</keyword>
<dbReference type="EMBL" id="BAABHW010000007">
    <property type="protein sequence ID" value="GAA5080745.1"/>
    <property type="molecule type" value="Genomic_DNA"/>
</dbReference>
<evidence type="ECO:0000313" key="7">
    <source>
        <dbReference type="EMBL" id="GAA5080745.1"/>
    </source>
</evidence>
<dbReference type="SUPFAM" id="SSF56024">
    <property type="entry name" value="Phospholipase D/nuclease"/>
    <property type="match status" value="2"/>
</dbReference>
<evidence type="ECO:0000256" key="4">
    <source>
        <dbReference type="ARBA" id="ARBA00022525"/>
    </source>
</evidence>
<keyword evidence="4" id="KW-0964">Secreted</keyword>
<dbReference type="InterPro" id="IPR001736">
    <property type="entry name" value="PLipase_D/transphosphatidylase"/>
</dbReference>
<dbReference type="CDD" id="cd09105">
    <property type="entry name" value="PLDc_vPLD1_2_like_2"/>
    <property type="match status" value="1"/>
</dbReference>
<dbReference type="Pfam" id="PF13091">
    <property type="entry name" value="PLDc_2"/>
    <property type="match status" value="1"/>
</dbReference>
<comment type="caution">
    <text evidence="7">The sequence shown here is derived from an EMBL/GenBank/DDBJ whole genome shotgun (WGS) entry which is preliminary data.</text>
</comment>
<protein>
    <recommendedName>
        <fullName evidence="3">Phospholipase D</fullName>
    </recommendedName>
    <alternativeName>
        <fullName evidence="5">Choline phosphatase</fullName>
    </alternativeName>
</protein>
<reference evidence="8" key="1">
    <citation type="journal article" date="2019" name="Int. J. Syst. Evol. Microbiol.">
        <title>The Global Catalogue of Microorganisms (GCM) 10K type strain sequencing project: providing services to taxonomists for standard genome sequencing and annotation.</title>
        <authorList>
            <consortium name="The Broad Institute Genomics Platform"/>
            <consortium name="The Broad Institute Genome Sequencing Center for Infectious Disease"/>
            <person name="Wu L."/>
            <person name="Ma J."/>
        </authorList>
    </citation>
    <scope>NUCLEOTIDE SEQUENCE [LARGE SCALE GENOMIC DNA]</scope>
    <source>
        <strain evidence="8">JCM 18015</strain>
    </source>
</reference>
<evidence type="ECO:0000256" key="1">
    <source>
        <dbReference type="ARBA" id="ARBA00003145"/>
    </source>
</evidence>